<accession>A0AA88H5N7</accession>
<organism evidence="1 2">
    <name type="scientific">Artemia franciscana</name>
    <name type="common">Brine shrimp</name>
    <name type="synonym">Artemia sanfranciscana</name>
    <dbReference type="NCBI Taxonomy" id="6661"/>
    <lineage>
        <taxon>Eukaryota</taxon>
        <taxon>Metazoa</taxon>
        <taxon>Ecdysozoa</taxon>
        <taxon>Arthropoda</taxon>
        <taxon>Crustacea</taxon>
        <taxon>Branchiopoda</taxon>
        <taxon>Anostraca</taxon>
        <taxon>Artemiidae</taxon>
        <taxon>Artemia</taxon>
    </lineage>
</organism>
<proteinExistence type="predicted"/>
<name>A0AA88H5N7_ARTSF</name>
<comment type="caution">
    <text evidence="1">The sequence shown here is derived from an EMBL/GenBank/DDBJ whole genome shotgun (WGS) entry which is preliminary data.</text>
</comment>
<sequence>MANETITNQVAQLDDSNYDEDDWFESLRGMVETVDNKEAIKEYDDTDFKDYTGMKRADKLDHAMARCLFQKKLASNGTGVGPKIFDSDFPDINAASTIRKDRNLKKDKTARKSDLSIADGSPIKIEDSVLIY</sequence>
<dbReference type="AlphaFoldDB" id="A0AA88H5N7"/>
<evidence type="ECO:0000313" key="1">
    <source>
        <dbReference type="EMBL" id="KAK2702260.1"/>
    </source>
</evidence>
<keyword evidence="2" id="KW-1185">Reference proteome</keyword>
<reference evidence="1" key="1">
    <citation type="submission" date="2023-07" db="EMBL/GenBank/DDBJ databases">
        <title>Chromosome-level genome assembly of Artemia franciscana.</title>
        <authorList>
            <person name="Jo E."/>
        </authorList>
    </citation>
    <scope>NUCLEOTIDE SEQUENCE</scope>
    <source>
        <tissue evidence="1">Whole body</tissue>
    </source>
</reference>
<dbReference type="EMBL" id="JAVRJZ010000526">
    <property type="protein sequence ID" value="KAK2702260.1"/>
    <property type="molecule type" value="Genomic_DNA"/>
</dbReference>
<evidence type="ECO:0000313" key="2">
    <source>
        <dbReference type="Proteomes" id="UP001187531"/>
    </source>
</evidence>
<dbReference type="Proteomes" id="UP001187531">
    <property type="component" value="Unassembled WGS sequence"/>
</dbReference>
<gene>
    <name evidence="1" type="ORF">QYM36_019122</name>
</gene>
<protein>
    <submittedName>
        <fullName evidence="1">Uncharacterized protein</fullName>
    </submittedName>
</protein>